<evidence type="ECO:0000313" key="9">
    <source>
        <dbReference type="EMBL" id="MSS87104.1"/>
    </source>
</evidence>
<comment type="caution">
    <text evidence="9">The sequence shown here is derived from an EMBL/GenBank/DDBJ whole genome shotgun (WGS) entry which is preliminary data.</text>
</comment>
<name>A0A6N7WBL3_9FIRM</name>
<dbReference type="PRINTS" id="PR00741">
    <property type="entry name" value="GLHYDRLASE29"/>
</dbReference>
<dbReference type="InterPro" id="IPR057739">
    <property type="entry name" value="Glyco_hydro_29_N"/>
</dbReference>
<reference evidence="9 10" key="1">
    <citation type="submission" date="2019-08" db="EMBL/GenBank/DDBJ databases">
        <title>In-depth cultivation of the pig gut microbiome towards novel bacterial diversity and tailored functional studies.</title>
        <authorList>
            <person name="Wylensek D."/>
            <person name="Hitch T.C.A."/>
            <person name="Clavel T."/>
        </authorList>
    </citation>
    <scope>NUCLEOTIDE SEQUENCE [LARGE SCALE GENOMIC DNA]</scope>
    <source>
        <strain evidence="9 10">WCA-389-WT-23B</strain>
    </source>
</reference>
<keyword evidence="10" id="KW-1185">Reference proteome</keyword>
<dbReference type="SMART" id="SM00812">
    <property type="entry name" value="Alpha_L_fucos"/>
    <property type="match status" value="1"/>
</dbReference>
<evidence type="ECO:0000256" key="4">
    <source>
        <dbReference type="ARBA" id="ARBA00022729"/>
    </source>
</evidence>
<dbReference type="RefSeq" id="WP_154463172.1">
    <property type="nucleotide sequence ID" value="NZ_VUMI01000002.1"/>
</dbReference>
<dbReference type="PANTHER" id="PTHR10030">
    <property type="entry name" value="ALPHA-L-FUCOSIDASE"/>
    <property type="match status" value="1"/>
</dbReference>
<keyword evidence="5" id="KW-0378">Hydrolase</keyword>
<evidence type="ECO:0000256" key="3">
    <source>
        <dbReference type="ARBA" id="ARBA00012662"/>
    </source>
</evidence>
<keyword evidence="6" id="KW-0326">Glycosidase</keyword>
<dbReference type="GeneID" id="86051796"/>
<dbReference type="PANTHER" id="PTHR10030:SF37">
    <property type="entry name" value="ALPHA-L-FUCOSIDASE-RELATED"/>
    <property type="match status" value="1"/>
</dbReference>
<dbReference type="InterPro" id="IPR000933">
    <property type="entry name" value="Glyco_hydro_29"/>
</dbReference>
<evidence type="ECO:0000256" key="7">
    <source>
        <dbReference type="PIRSR" id="PIRSR001092-1"/>
    </source>
</evidence>
<dbReference type="Gene3D" id="3.20.20.80">
    <property type="entry name" value="Glycosidases"/>
    <property type="match status" value="1"/>
</dbReference>
<proteinExistence type="inferred from homology"/>
<dbReference type="AlphaFoldDB" id="A0A6N7WBL3"/>
<accession>A0A6N7WBL3</accession>
<gene>
    <name evidence="9" type="ORF">FYJ45_01675</name>
</gene>
<comment type="similarity">
    <text evidence="2">Belongs to the glycosyl hydrolase 29 family.</text>
</comment>
<evidence type="ECO:0000256" key="2">
    <source>
        <dbReference type="ARBA" id="ARBA00007951"/>
    </source>
</evidence>
<evidence type="ECO:0000256" key="5">
    <source>
        <dbReference type="ARBA" id="ARBA00022801"/>
    </source>
</evidence>
<evidence type="ECO:0000313" key="10">
    <source>
        <dbReference type="Proteomes" id="UP000436047"/>
    </source>
</evidence>
<dbReference type="InterPro" id="IPR017853">
    <property type="entry name" value="GH"/>
</dbReference>
<dbReference type="GO" id="GO:0006004">
    <property type="term" value="P:fucose metabolic process"/>
    <property type="evidence" value="ECO:0007669"/>
    <property type="project" value="InterPro"/>
</dbReference>
<dbReference type="SUPFAM" id="SSF51445">
    <property type="entry name" value="(Trans)glycosidases"/>
    <property type="match status" value="1"/>
</dbReference>
<organism evidence="9 10">
    <name type="scientific">Eisenbergiella porci</name>
    <dbReference type="NCBI Taxonomy" id="2652274"/>
    <lineage>
        <taxon>Bacteria</taxon>
        <taxon>Bacillati</taxon>
        <taxon>Bacillota</taxon>
        <taxon>Clostridia</taxon>
        <taxon>Lachnospirales</taxon>
        <taxon>Lachnospiraceae</taxon>
        <taxon>Eisenbergiella</taxon>
    </lineage>
</organism>
<dbReference type="EMBL" id="VUMI01000002">
    <property type="protein sequence ID" value="MSS87104.1"/>
    <property type="molecule type" value="Genomic_DNA"/>
</dbReference>
<keyword evidence="4" id="KW-0732">Signal</keyword>
<sequence length="438" mass="51162">MNKIMDEREKRTEWFMHDRFGMFIHWGLYAIPGRGAWIRSDEQIPLEAYEPYFEEWNPIFYDPKKWAKAAKNAGMKYAVLTTKHHEGFCLFDSAYTDYKSTNTKCGRDLVREFVEAFRAEGLKVGFYYSLLDWHHPDYPAYGDMYHPDRANEAYKGKEHNFERYLDYMHNQVRELMTNYGKIDILWFDFSYEGHLGEDWRGKELVDMVRSLQPDIILNGRLEANGESYGSVMTDDPNIFSGDFVCPEMIIPPQGLRTPSGRKIPWEACFTMNNEWGYMPMDIHRKTSTQLIKKLVECTSKNGNMLLNVSPTPKGEIPDWQLKILEETGEWMHENSDSIYGCGMSEFEKPEWGRYTQKGNKLYAHILEESIGAIALPGVKGRVKKARRLADGSEMLLLTPWVAKEFPDCEFINYANPEWASFHVDETRDNVIELELIED</sequence>
<dbReference type="InterPro" id="IPR016286">
    <property type="entry name" value="FUC_metazoa-typ"/>
</dbReference>
<feature type="site" description="May be important for catalysis" evidence="7">
    <location>
        <position position="268"/>
    </location>
</feature>
<dbReference type="EC" id="3.2.1.51" evidence="3"/>
<comment type="function">
    <text evidence="1">Alpha-L-fucosidase is responsible for hydrolyzing the alpha-1,6-linked fucose joined to the reducing-end N-acetylglucosamine of the carbohydrate moieties of glycoproteins.</text>
</comment>
<evidence type="ECO:0000256" key="1">
    <source>
        <dbReference type="ARBA" id="ARBA00004071"/>
    </source>
</evidence>
<evidence type="ECO:0000256" key="6">
    <source>
        <dbReference type="ARBA" id="ARBA00023295"/>
    </source>
</evidence>
<evidence type="ECO:0000259" key="8">
    <source>
        <dbReference type="Pfam" id="PF01120"/>
    </source>
</evidence>
<dbReference type="GO" id="GO:0004560">
    <property type="term" value="F:alpha-L-fucosidase activity"/>
    <property type="evidence" value="ECO:0007669"/>
    <property type="project" value="InterPro"/>
</dbReference>
<feature type="domain" description="Glycoside hydrolase family 29 N-terminal" evidence="8">
    <location>
        <begin position="8"/>
        <end position="335"/>
    </location>
</feature>
<dbReference type="Pfam" id="PF01120">
    <property type="entry name" value="Alpha_L_fucos"/>
    <property type="match status" value="1"/>
</dbReference>
<dbReference type="GO" id="GO:0005764">
    <property type="term" value="C:lysosome"/>
    <property type="evidence" value="ECO:0007669"/>
    <property type="project" value="TreeGrafter"/>
</dbReference>
<dbReference type="GO" id="GO:0016139">
    <property type="term" value="P:glycoside catabolic process"/>
    <property type="evidence" value="ECO:0007669"/>
    <property type="project" value="TreeGrafter"/>
</dbReference>
<dbReference type="PIRSF" id="PIRSF001092">
    <property type="entry name" value="Alpha-L-fucosidase"/>
    <property type="match status" value="1"/>
</dbReference>
<protein>
    <recommendedName>
        <fullName evidence="3">alpha-L-fucosidase</fullName>
        <ecNumber evidence="3">3.2.1.51</ecNumber>
    </recommendedName>
</protein>
<dbReference type="Proteomes" id="UP000436047">
    <property type="component" value="Unassembled WGS sequence"/>
</dbReference>